<organism evidence="2 3">
    <name type="scientific">Palleronia aestuarii</name>
    <dbReference type="NCBI Taxonomy" id="568105"/>
    <lineage>
        <taxon>Bacteria</taxon>
        <taxon>Pseudomonadati</taxon>
        <taxon>Pseudomonadota</taxon>
        <taxon>Alphaproteobacteria</taxon>
        <taxon>Rhodobacterales</taxon>
        <taxon>Roseobacteraceae</taxon>
        <taxon>Palleronia</taxon>
    </lineage>
</organism>
<comment type="caution">
    <text evidence="2">The sequence shown here is derived from an EMBL/GenBank/DDBJ whole genome shotgun (WGS) entry which is preliminary data.</text>
</comment>
<evidence type="ECO:0000256" key="1">
    <source>
        <dbReference type="SAM" id="MobiDB-lite"/>
    </source>
</evidence>
<dbReference type="AlphaFoldDB" id="A0A2W7NGW7"/>
<feature type="region of interest" description="Disordered" evidence="1">
    <location>
        <begin position="100"/>
        <end position="119"/>
    </location>
</feature>
<gene>
    <name evidence="2" type="ORF">LX81_00800</name>
</gene>
<evidence type="ECO:0000313" key="3">
    <source>
        <dbReference type="Proteomes" id="UP000248916"/>
    </source>
</evidence>
<reference evidence="2 3" key="1">
    <citation type="submission" date="2018-06" db="EMBL/GenBank/DDBJ databases">
        <title>Genomic Encyclopedia of Archaeal and Bacterial Type Strains, Phase II (KMG-II): from individual species to whole genera.</title>
        <authorList>
            <person name="Goeker M."/>
        </authorList>
    </citation>
    <scope>NUCLEOTIDE SEQUENCE [LARGE SCALE GENOMIC DNA]</scope>
    <source>
        <strain evidence="2 3">DSM 22009</strain>
    </source>
</reference>
<keyword evidence="3" id="KW-1185">Reference proteome</keyword>
<name>A0A2W7NGW7_9RHOB</name>
<dbReference type="Proteomes" id="UP000248916">
    <property type="component" value="Unassembled WGS sequence"/>
</dbReference>
<proteinExistence type="predicted"/>
<accession>A0A2W7NGW7</accession>
<sequence>MAADLTDDVRMACIAVGPGRADPSVTLRSGGRDFPVLRMWPDGFSVDAGDAVALRGRVEVFSGAEFIGRGLAVATEATAGEQRFTFKEFSLARSLPPRDFVVDDDLPPPNPTARSRPVL</sequence>
<protein>
    <submittedName>
        <fullName evidence="2">Uncharacterized protein</fullName>
    </submittedName>
</protein>
<evidence type="ECO:0000313" key="2">
    <source>
        <dbReference type="EMBL" id="PZX19100.1"/>
    </source>
</evidence>
<dbReference type="EMBL" id="QKZL01000002">
    <property type="protein sequence ID" value="PZX19100.1"/>
    <property type="molecule type" value="Genomic_DNA"/>
</dbReference>